<dbReference type="Proteomes" id="UP000223913">
    <property type="component" value="Unassembled WGS sequence"/>
</dbReference>
<dbReference type="InterPro" id="IPR009057">
    <property type="entry name" value="Homeodomain-like_sf"/>
</dbReference>
<feature type="DNA-binding region" description="H-T-H motif" evidence="2">
    <location>
        <begin position="25"/>
        <end position="44"/>
    </location>
</feature>
<keyword evidence="5" id="KW-1185">Reference proteome</keyword>
<comment type="caution">
    <text evidence="4">The sequence shown here is derived from an EMBL/GenBank/DDBJ whole genome shotgun (WGS) entry which is preliminary data.</text>
</comment>
<dbReference type="PROSITE" id="PS50977">
    <property type="entry name" value="HTH_TETR_2"/>
    <property type="match status" value="1"/>
</dbReference>
<dbReference type="PANTHER" id="PTHR30055">
    <property type="entry name" value="HTH-TYPE TRANSCRIPTIONAL REGULATOR RUTR"/>
    <property type="match status" value="1"/>
</dbReference>
<dbReference type="EMBL" id="PDUD01000002">
    <property type="protein sequence ID" value="PHN08327.1"/>
    <property type="molecule type" value="Genomic_DNA"/>
</dbReference>
<gene>
    <name evidence="4" type="ORF">CRP01_02285</name>
</gene>
<dbReference type="InterPro" id="IPR001647">
    <property type="entry name" value="HTH_TetR"/>
</dbReference>
<accession>A0A2D0NIQ5</accession>
<proteinExistence type="predicted"/>
<dbReference type="InterPro" id="IPR050109">
    <property type="entry name" value="HTH-type_TetR-like_transc_reg"/>
</dbReference>
<dbReference type="Pfam" id="PF00440">
    <property type="entry name" value="TetR_N"/>
    <property type="match status" value="1"/>
</dbReference>
<dbReference type="OrthoDB" id="9785164at2"/>
<feature type="domain" description="HTH tetR-type" evidence="3">
    <location>
        <begin position="2"/>
        <end position="62"/>
    </location>
</feature>
<dbReference type="AlphaFoldDB" id="A0A2D0NIQ5"/>
<evidence type="ECO:0000256" key="2">
    <source>
        <dbReference type="PROSITE-ProRule" id="PRU00335"/>
    </source>
</evidence>
<protein>
    <recommendedName>
        <fullName evidence="3">HTH tetR-type domain-containing protein</fullName>
    </recommendedName>
</protein>
<dbReference type="Gene3D" id="1.10.357.10">
    <property type="entry name" value="Tetracycline Repressor, domain 2"/>
    <property type="match status" value="1"/>
</dbReference>
<organism evidence="4 5">
    <name type="scientific">Flavilitoribacter nigricans (strain ATCC 23147 / DSM 23189 / NBRC 102662 / NCIMB 1420 / SS-2)</name>
    <name type="common">Lewinella nigricans</name>
    <dbReference type="NCBI Taxonomy" id="1122177"/>
    <lineage>
        <taxon>Bacteria</taxon>
        <taxon>Pseudomonadati</taxon>
        <taxon>Bacteroidota</taxon>
        <taxon>Saprospiria</taxon>
        <taxon>Saprospirales</taxon>
        <taxon>Lewinellaceae</taxon>
        <taxon>Flavilitoribacter</taxon>
    </lineage>
</organism>
<dbReference type="GO" id="GO:0003677">
    <property type="term" value="F:DNA binding"/>
    <property type="evidence" value="ECO:0007669"/>
    <property type="project" value="UniProtKB-UniRule"/>
</dbReference>
<evidence type="ECO:0000313" key="4">
    <source>
        <dbReference type="EMBL" id="PHN08327.1"/>
    </source>
</evidence>
<sequence>MTEKKEKILESALELFANQGYTSTATSKIAREAGVSEGLIFRHFGNKAGLLRAIMEEGNRRLRELIAPVLAETDPAAVVQKTIEMPFGVPESEYDFWRLQFKLKWDEEYYNPDNIKPLTEKLVWAFTALNFEDPEMEAQLLVQYNDTIGVDMIRGVIRDRPAFKSFLLKKYEL</sequence>
<dbReference type="PRINTS" id="PR00455">
    <property type="entry name" value="HTHTETR"/>
</dbReference>
<reference evidence="4 5" key="1">
    <citation type="submission" date="2017-10" db="EMBL/GenBank/DDBJ databases">
        <title>The draft genome sequence of Lewinella nigricans NBRC 102662.</title>
        <authorList>
            <person name="Wang K."/>
        </authorList>
    </citation>
    <scope>NUCLEOTIDE SEQUENCE [LARGE SCALE GENOMIC DNA]</scope>
    <source>
        <strain evidence="4 5">NBRC 102662</strain>
    </source>
</reference>
<evidence type="ECO:0000256" key="1">
    <source>
        <dbReference type="ARBA" id="ARBA00023125"/>
    </source>
</evidence>
<dbReference type="SUPFAM" id="SSF46689">
    <property type="entry name" value="Homeodomain-like"/>
    <property type="match status" value="1"/>
</dbReference>
<evidence type="ECO:0000259" key="3">
    <source>
        <dbReference type="PROSITE" id="PS50977"/>
    </source>
</evidence>
<evidence type="ECO:0000313" key="5">
    <source>
        <dbReference type="Proteomes" id="UP000223913"/>
    </source>
</evidence>
<name>A0A2D0NIQ5_FLAN2</name>
<dbReference type="RefSeq" id="WP_099148529.1">
    <property type="nucleotide sequence ID" value="NZ_PDUD01000002.1"/>
</dbReference>
<keyword evidence="1 2" id="KW-0238">DNA-binding</keyword>